<accession>K9UBW0</accession>
<dbReference type="HOGENOM" id="CLU_145470_1_1_3"/>
<dbReference type="OrthoDB" id="163953at2"/>
<dbReference type="AlphaFoldDB" id="K9UBW0"/>
<dbReference type="PATRIC" id="fig|1173020.3.peg.1234"/>
<evidence type="ECO:0000313" key="1">
    <source>
        <dbReference type="EMBL" id="AFY92290.1"/>
    </source>
</evidence>
<dbReference type="Proteomes" id="UP000010366">
    <property type="component" value="Chromosome"/>
</dbReference>
<dbReference type="STRING" id="1173020.Cha6605_1057"/>
<evidence type="ECO:0000313" key="2">
    <source>
        <dbReference type="Proteomes" id="UP000010366"/>
    </source>
</evidence>
<gene>
    <name evidence="1" type="ORF">Cha6605_1057</name>
</gene>
<dbReference type="InterPro" id="IPR009666">
    <property type="entry name" value="Uncharacterised_Ycf35"/>
</dbReference>
<dbReference type="Pfam" id="PF06868">
    <property type="entry name" value="DUF1257"/>
    <property type="match status" value="1"/>
</dbReference>
<dbReference type="EMBL" id="CP003600">
    <property type="protein sequence ID" value="AFY92290.1"/>
    <property type="molecule type" value="Genomic_DNA"/>
</dbReference>
<keyword evidence="2" id="KW-1185">Reference proteome</keyword>
<protein>
    <recommendedName>
        <fullName evidence="3">DUF1257 domain-containing protein</fullName>
    </recommendedName>
</protein>
<dbReference type="PANTHER" id="PTHR39638:SF2">
    <property type="entry name" value="YCF35"/>
    <property type="match status" value="1"/>
</dbReference>
<dbReference type="eggNOG" id="ENOG502ZWE5">
    <property type="taxonomic scope" value="Bacteria"/>
</dbReference>
<dbReference type="RefSeq" id="WP_015158480.1">
    <property type="nucleotide sequence ID" value="NC_019697.1"/>
</dbReference>
<sequence length="125" mass="14250">MSHFTTIKVQIKNGEVLANVLAELGHKVETNAQVRGYQGDRINAEYVIRRQNGYDIGFRKDSDDNYELIADFWGTGINQVQFVNEIQQKYAHKMLLTTAETQGYTIEAEEVLNDGTVRVVVGRWV</sequence>
<evidence type="ECO:0008006" key="3">
    <source>
        <dbReference type="Google" id="ProtNLM"/>
    </source>
</evidence>
<organism evidence="1 2">
    <name type="scientific">Chamaesiphon minutus (strain ATCC 27169 / PCC 6605)</name>
    <dbReference type="NCBI Taxonomy" id="1173020"/>
    <lineage>
        <taxon>Bacteria</taxon>
        <taxon>Bacillati</taxon>
        <taxon>Cyanobacteriota</taxon>
        <taxon>Cyanophyceae</taxon>
        <taxon>Gomontiellales</taxon>
        <taxon>Chamaesiphonaceae</taxon>
        <taxon>Chamaesiphon</taxon>
    </lineage>
</organism>
<proteinExistence type="predicted"/>
<dbReference type="PANTHER" id="PTHR39638">
    <property type="entry name" value="YCF35"/>
    <property type="match status" value="1"/>
</dbReference>
<name>K9UBW0_CHAP6</name>
<reference evidence="1 2" key="1">
    <citation type="submission" date="2012-05" db="EMBL/GenBank/DDBJ databases">
        <title>Finished chromosome of genome of Chamaesiphon sp. PCC 6605.</title>
        <authorList>
            <consortium name="US DOE Joint Genome Institute"/>
            <person name="Gugger M."/>
            <person name="Coursin T."/>
            <person name="Rippka R."/>
            <person name="Tandeau De Marsac N."/>
            <person name="Huntemann M."/>
            <person name="Wei C.-L."/>
            <person name="Han J."/>
            <person name="Detter J.C."/>
            <person name="Han C."/>
            <person name="Tapia R."/>
            <person name="Chen A."/>
            <person name="Kyrpides N."/>
            <person name="Mavromatis K."/>
            <person name="Markowitz V."/>
            <person name="Szeto E."/>
            <person name="Ivanova N."/>
            <person name="Pagani I."/>
            <person name="Pati A."/>
            <person name="Goodwin L."/>
            <person name="Nordberg H.P."/>
            <person name="Cantor M.N."/>
            <person name="Hua S.X."/>
            <person name="Woyke T."/>
            <person name="Kerfeld C.A."/>
        </authorList>
    </citation>
    <scope>NUCLEOTIDE SEQUENCE [LARGE SCALE GENOMIC DNA]</scope>
    <source>
        <strain evidence="2">ATCC 27169 / PCC 6605</strain>
    </source>
</reference>
<dbReference type="KEGG" id="cmp:Cha6605_1057"/>